<dbReference type="PANTHER" id="PTHR48111">
    <property type="entry name" value="REGULATOR OF RPOS"/>
    <property type="match status" value="1"/>
</dbReference>
<dbReference type="InterPro" id="IPR039420">
    <property type="entry name" value="WalR-like"/>
</dbReference>
<dbReference type="CDD" id="cd00383">
    <property type="entry name" value="trans_reg_C"/>
    <property type="match status" value="1"/>
</dbReference>
<dbReference type="Gene3D" id="1.10.10.10">
    <property type="entry name" value="Winged helix-like DNA-binding domain superfamily/Winged helix DNA-binding domain"/>
    <property type="match status" value="1"/>
</dbReference>
<dbReference type="EMBL" id="BAABEY010000011">
    <property type="protein sequence ID" value="GAA4435060.1"/>
    <property type="molecule type" value="Genomic_DNA"/>
</dbReference>
<keyword evidence="9" id="KW-1185">Reference proteome</keyword>
<reference evidence="9" key="1">
    <citation type="journal article" date="2019" name="Int. J. Syst. Evol. Microbiol.">
        <title>The Global Catalogue of Microorganisms (GCM) 10K type strain sequencing project: providing services to taxonomists for standard genome sequencing and annotation.</title>
        <authorList>
            <consortium name="The Broad Institute Genomics Platform"/>
            <consortium name="The Broad Institute Genome Sequencing Center for Infectious Disease"/>
            <person name="Wu L."/>
            <person name="Ma J."/>
        </authorList>
    </citation>
    <scope>NUCLEOTIDE SEQUENCE [LARGE SCALE GENOMIC DNA]</scope>
    <source>
        <strain evidence="9">JCM 31920</strain>
    </source>
</reference>
<evidence type="ECO:0000313" key="8">
    <source>
        <dbReference type="EMBL" id="GAA4435060.1"/>
    </source>
</evidence>
<dbReference type="Proteomes" id="UP001501508">
    <property type="component" value="Unassembled WGS sequence"/>
</dbReference>
<dbReference type="InterPro" id="IPR001789">
    <property type="entry name" value="Sig_transdc_resp-reg_receiver"/>
</dbReference>
<feature type="DNA-binding region" description="OmpR/PhoB-type" evidence="5">
    <location>
        <begin position="139"/>
        <end position="233"/>
    </location>
</feature>
<dbReference type="InterPro" id="IPR036388">
    <property type="entry name" value="WH-like_DNA-bd_sf"/>
</dbReference>
<dbReference type="InterPro" id="IPR001867">
    <property type="entry name" value="OmpR/PhoB-type_DNA-bd"/>
</dbReference>
<dbReference type="SUPFAM" id="SSF46894">
    <property type="entry name" value="C-terminal effector domain of the bipartite response regulators"/>
    <property type="match status" value="1"/>
</dbReference>
<proteinExistence type="predicted"/>
<dbReference type="Gene3D" id="3.40.50.2300">
    <property type="match status" value="1"/>
</dbReference>
<comment type="caution">
    <text evidence="8">The sequence shown here is derived from an EMBL/GenBank/DDBJ whole genome shotgun (WGS) entry which is preliminary data.</text>
</comment>
<evidence type="ECO:0000256" key="4">
    <source>
        <dbReference type="PROSITE-ProRule" id="PRU00169"/>
    </source>
</evidence>
<dbReference type="RefSeq" id="WP_345027070.1">
    <property type="nucleotide sequence ID" value="NZ_BAABEY010000011.1"/>
</dbReference>
<sequence>MEALKTLQKSHKVLVVDDEPDIIELLDYNLTREGYVVETAGNGKEALLKLSEGFNPDVLLLDIMMPQMDGIETARRIRQLPAYKNVYILFLTARSEEYSEIAAFEVGADDYITKPIKIRALISRINALFRRETQKTEQKGELTIADLVINPKNYSVVQEGRSITLPKKEFELLLYLAQNPDKVCGRDELLQKIWGADIYVLERTVDVHIRKLREKLGEGYIKTLKGVGYMFNAVKDETKNVALS</sequence>
<evidence type="ECO:0000259" key="6">
    <source>
        <dbReference type="PROSITE" id="PS50110"/>
    </source>
</evidence>
<feature type="domain" description="Response regulatory" evidence="6">
    <location>
        <begin position="12"/>
        <end position="129"/>
    </location>
</feature>
<name>A0ABP8LT55_9BACT</name>
<protein>
    <submittedName>
        <fullName evidence="8">Response regulator transcription factor</fullName>
    </submittedName>
</protein>
<accession>A0ABP8LT55</accession>
<dbReference type="Pfam" id="PF00486">
    <property type="entry name" value="Trans_reg_C"/>
    <property type="match status" value="1"/>
</dbReference>
<dbReference type="PROSITE" id="PS50110">
    <property type="entry name" value="RESPONSE_REGULATORY"/>
    <property type="match status" value="1"/>
</dbReference>
<keyword evidence="1 4" id="KW-0597">Phosphoprotein</keyword>
<keyword evidence="3 5" id="KW-0238">DNA-binding</keyword>
<evidence type="ECO:0000313" key="9">
    <source>
        <dbReference type="Proteomes" id="UP001501508"/>
    </source>
</evidence>
<dbReference type="SUPFAM" id="SSF52172">
    <property type="entry name" value="CheY-like"/>
    <property type="match status" value="1"/>
</dbReference>
<evidence type="ECO:0000259" key="7">
    <source>
        <dbReference type="PROSITE" id="PS51755"/>
    </source>
</evidence>
<evidence type="ECO:0000256" key="3">
    <source>
        <dbReference type="ARBA" id="ARBA00023125"/>
    </source>
</evidence>
<dbReference type="InterPro" id="IPR011006">
    <property type="entry name" value="CheY-like_superfamily"/>
</dbReference>
<dbReference type="PANTHER" id="PTHR48111:SF40">
    <property type="entry name" value="PHOSPHATE REGULON TRANSCRIPTIONAL REGULATORY PROTEIN PHOB"/>
    <property type="match status" value="1"/>
</dbReference>
<feature type="modified residue" description="4-aspartylphosphate" evidence="4">
    <location>
        <position position="62"/>
    </location>
</feature>
<dbReference type="PROSITE" id="PS51755">
    <property type="entry name" value="OMPR_PHOB"/>
    <property type="match status" value="1"/>
</dbReference>
<organism evidence="8 9">
    <name type="scientific">Ravibacter arvi</name>
    <dbReference type="NCBI Taxonomy" id="2051041"/>
    <lineage>
        <taxon>Bacteria</taxon>
        <taxon>Pseudomonadati</taxon>
        <taxon>Bacteroidota</taxon>
        <taxon>Cytophagia</taxon>
        <taxon>Cytophagales</taxon>
        <taxon>Spirosomataceae</taxon>
        <taxon>Ravibacter</taxon>
    </lineage>
</organism>
<dbReference type="SMART" id="SM00448">
    <property type="entry name" value="REC"/>
    <property type="match status" value="1"/>
</dbReference>
<evidence type="ECO:0000256" key="1">
    <source>
        <dbReference type="ARBA" id="ARBA00022553"/>
    </source>
</evidence>
<gene>
    <name evidence="8" type="ORF">GCM10023091_10890</name>
</gene>
<evidence type="ECO:0000256" key="2">
    <source>
        <dbReference type="ARBA" id="ARBA00023012"/>
    </source>
</evidence>
<keyword evidence="2" id="KW-0902">Two-component regulatory system</keyword>
<dbReference type="Pfam" id="PF00072">
    <property type="entry name" value="Response_reg"/>
    <property type="match status" value="1"/>
</dbReference>
<feature type="domain" description="OmpR/PhoB-type" evidence="7">
    <location>
        <begin position="139"/>
        <end position="233"/>
    </location>
</feature>
<dbReference type="SMART" id="SM00862">
    <property type="entry name" value="Trans_reg_C"/>
    <property type="match status" value="1"/>
</dbReference>
<evidence type="ECO:0000256" key="5">
    <source>
        <dbReference type="PROSITE-ProRule" id="PRU01091"/>
    </source>
</evidence>
<dbReference type="InterPro" id="IPR016032">
    <property type="entry name" value="Sig_transdc_resp-reg_C-effctor"/>
</dbReference>